<evidence type="ECO:0000313" key="2">
    <source>
        <dbReference type="Proteomes" id="UP000245622"/>
    </source>
</evidence>
<dbReference type="AlphaFoldDB" id="A0A1V1HZN5"/>
<dbReference type="RefSeq" id="WP_180703153.1">
    <property type="nucleotide sequence ID" value="NZ_LN555523.1"/>
</dbReference>
<sequence length="135" mass="16832">MDDKILKNDLSLDKRKLLDKYNLTCSEDYIWEFRHSKYHTVKYFSHKFAKNHSTLALVFYINRLCYAKIKYFEENLYKYESYKYIFKKGFSKCEMYDMEFLFHKPSERFIDIRSLREIKSIEEFKRFCKILEELE</sequence>
<gene>
    <name evidence="1" type="ORF">CRIB_687</name>
</gene>
<dbReference type="KEGG" id="ril:CRIB_687"/>
<organism evidence="1 2">
    <name type="scientific">Romboutsia ilealis</name>
    <dbReference type="NCBI Taxonomy" id="1115758"/>
    <lineage>
        <taxon>Bacteria</taxon>
        <taxon>Bacillati</taxon>
        <taxon>Bacillota</taxon>
        <taxon>Clostridia</taxon>
        <taxon>Peptostreptococcales</taxon>
        <taxon>Peptostreptococcaceae</taxon>
        <taxon>Romboutsia</taxon>
    </lineage>
</organism>
<keyword evidence="2" id="KW-1185">Reference proteome</keyword>
<dbReference type="Proteomes" id="UP000245622">
    <property type="component" value="Chromosome 1"/>
</dbReference>
<protein>
    <submittedName>
        <fullName evidence="1">Uncharacterized protein</fullName>
    </submittedName>
</protein>
<accession>A0A1V1HZN5</accession>
<evidence type="ECO:0000313" key="1">
    <source>
        <dbReference type="EMBL" id="CED93440.1"/>
    </source>
</evidence>
<reference evidence="1 2" key="1">
    <citation type="submission" date="2014-04" db="EMBL/GenBank/DDBJ databases">
        <authorList>
            <person name="Hornung B.V."/>
        </authorList>
    </citation>
    <scope>NUCLEOTIDE SEQUENCE [LARGE SCALE GENOMIC DNA]</scope>
    <source>
        <strain evidence="1 2">CRIB</strain>
    </source>
</reference>
<dbReference type="GeneID" id="82204867"/>
<dbReference type="EMBL" id="LN555523">
    <property type="protein sequence ID" value="CED93440.1"/>
    <property type="molecule type" value="Genomic_DNA"/>
</dbReference>
<name>A0A1V1HZN5_9FIRM</name>
<proteinExistence type="predicted"/>